<proteinExistence type="predicted"/>
<accession>A0ACD5XLA4</accession>
<reference evidence="1" key="2">
    <citation type="submission" date="2025-09" db="UniProtKB">
        <authorList>
            <consortium name="EnsemblPlants"/>
        </authorList>
    </citation>
    <scope>IDENTIFICATION</scope>
</reference>
<evidence type="ECO:0000313" key="1">
    <source>
        <dbReference type="EnsemblPlants" id="AVESA.00010b.r2.5AG0844540.1.CDS"/>
    </source>
</evidence>
<organism evidence="1 2">
    <name type="scientific">Avena sativa</name>
    <name type="common">Oat</name>
    <dbReference type="NCBI Taxonomy" id="4498"/>
    <lineage>
        <taxon>Eukaryota</taxon>
        <taxon>Viridiplantae</taxon>
        <taxon>Streptophyta</taxon>
        <taxon>Embryophyta</taxon>
        <taxon>Tracheophyta</taxon>
        <taxon>Spermatophyta</taxon>
        <taxon>Magnoliopsida</taxon>
        <taxon>Liliopsida</taxon>
        <taxon>Poales</taxon>
        <taxon>Poaceae</taxon>
        <taxon>BOP clade</taxon>
        <taxon>Pooideae</taxon>
        <taxon>Poodae</taxon>
        <taxon>Poeae</taxon>
        <taxon>Poeae Chloroplast Group 1 (Aveneae type)</taxon>
        <taxon>Aveninae</taxon>
        <taxon>Avena</taxon>
    </lineage>
</organism>
<evidence type="ECO:0000313" key="2">
    <source>
        <dbReference type="Proteomes" id="UP001732700"/>
    </source>
</evidence>
<sequence length="575" mass="64537">MAPAFDSGGGSKRRRIDEEGDQGLGDTEAAAAEEEDCISALPEALRLHILGLLPFKSAIRTGALSTRWRDLWTHRWPAPSSLDLRLDTHAPAASILESLEQRRRRRIDRFSFSFQIDEEELQPDSFHRITDYAAACSVADLHVDCVYYNFALVFKLRLPRGDPHLTRLALGGIRVGLSKPWSRCHTFSVLEVISLHGVTLSDTTLENLVAASPLLRTLGLCYCDGLHFVSLEAAGAQLRSLTIAECRWVEDVSTMEASSSLRSFRYSGSYIRALRIPATCPLADLYICFGGPAGRGRYGPSTPVSLRFAWPAEVPRNWLQALTNFSNLTVLTLCSSALRRVSAKARERSRVKSAVPCKLQNLRELQLLMFAMYDSSLDDIYIFIVACCPPLLRLFVELPTNSHYYRPELEPPESEDELLEPGEELPEKEPPEEVLSEEEEVLQEELPEGEASEANLSEDDWSDEELSDGGQASEEPVEDRLENLKLLKMTNFKGDDNEMNLIRFVLRNSTSLNQLLLFTSKSDQPEWLKKNHVDTTDILEKILHLEKAWPNAQIILGESDGDAVQPLHRKAFADV</sequence>
<protein>
    <submittedName>
        <fullName evidence="1">Uncharacterized protein</fullName>
    </submittedName>
</protein>
<dbReference type="Proteomes" id="UP001732700">
    <property type="component" value="Chromosome 5A"/>
</dbReference>
<keyword evidence="2" id="KW-1185">Reference proteome</keyword>
<name>A0ACD5XLA4_AVESA</name>
<dbReference type="EnsemblPlants" id="AVESA.00010b.r2.5AG0844540.1">
    <property type="protein sequence ID" value="AVESA.00010b.r2.5AG0844540.1.CDS"/>
    <property type="gene ID" value="AVESA.00010b.r2.5AG0844540"/>
</dbReference>
<reference evidence="1" key="1">
    <citation type="submission" date="2021-05" db="EMBL/GenBank/DDBJ databases">
        <authorList>
            <person name="Scholz U."/>
            <person name="Mascher M."/>
            <person name="Fiebig A."/>
        </authorList>
    </citation>
    <scope>NUCLEOTIDE SEQUENCE [LARGE SCALE GENOMIC DNA]</scope>
</reference>